<proteinExistence type="predicted"/>
<dbReference type="AlphaFoldDB" id="A0A2D2LVQ0"/>
<protein>
    <submittedName>
        <fullName evidence="1">DUF2199 domain-containing protein</fullName>
    </submittedName>
</protein>
<organism evidence="1 2">
    <name type="scientific">Faucicola osloensis</name>
    <name type="common">Moraxella osloensis</name>
    <dbReference type="NCBI Taxonomy" id="34062"/>
    <lineage>
        <taxon>Bacteria</taxon>
        <taxon>Pseudomonadati</taxon>
        <taxon>Pseudomonadota</taxon>
        <taxon>Gammaproteobacteria</taxon>
        <taxon>Moraxellales</taxon>
        <taxon>Moraxellaceae</taxon>
        <taxon>Faucicola</taxon>
    </lineage>
</organism>
<evidence type="ECO:0000313" key="2">
    <source>
        <dbReference type="Proteomes" id="UP000229340"/>
    </source>
</evidence>
<dbReference type="Pfam" id="PF09965">
    <property type="entry name" value="DUF2199"/>
    <property type="match status" value="1"/>
</dbReference>
<dbReference type="RefSeq" id="WP_100270292.1">
    <property type="nucleotide sequence ID" value="NZ_CP024443.1"/>
</dbReference>
<dbReference type="EMBL" id="CP024443">
    <property type="protein sequence ID" value="ATR79066.1"/>
    <property type="molecule type" value="Genomic_DNA"/>
</dbReference>
<accession>A0A2D2LVQ0</accession>
<reference evidence="2" key="1">
    <citation type="submission" date="2017-11" db="EMBL/GenBank/DDBJ databases">
        <title>Complete genome sequence of Moraxella osloensis NP7 isolated from human skin.</title>
        <authorList>
            <person name="Lee K."/>
            <person name="Lim J.Y."/>
            <person name="Hwang I."/>
        </authorList>
    </citation>
    <scope>NUCLEOTIDE SEQUENCE [LARGE SCALE GENOMIC DNA]</scope>
    <source>
        <strain evidence="2">NP7</strain>
    </source>
</reference>
<name>A0A2D2LVQ0_FAUOS</name>
<dbReference type="InterPro" id="IPR018697">
    <property type="entry name" value="DUF2199"/>
</dbReference>
<dbReference type="Proteomes" id="UP000229340">
    <property type="component" value="Chromosome"/>
</dbReference>
<evidence type="ECO:0000313" key="1">
    <source>
        <dbReference type="EMBL" id="ATR79066.1"/>
    </source>
</evidence>
<gene>
    <name evidence="1" type="ORF">NP7_07260</name>
</gene>
<sequence length="168" mass="18498">MTSSFICSTCGEAHDGLPTDHGWQLPDDVWAIPEDERSNEAEFNSDLCQLGNRFFIRCLLKIPFNEQPDYYGWGVWVEVAEQDFDRYIELYDKDGSSEPSVSGTIANSVPGYPPTLGLAVDVQFQDSTSRPSVAVLASAHPLAEEQSIGIDNRRYHEILAVTGSVGGP</sequence>